<dbReference type="InterPro" id="IPR005064">
    <property type="entry name" value="BUG"/>
</dbReference>
<proteinExistence type="inferred from homology"/>
<dbReference type="AlphaFoldDB" id="A0A4V3A9Z5"/>
<gene>
    <name evidence="3" type="ORF">E2C06_18595</name>
</gene>
<name>A0A4V3A9Z5_9PROT</name>
<dbReference type="Gene3D" id="3.40.190.10">
    <property type="entry name" value="Periplasmic binding protein-like II"/>
    <property type="match status" value="1"/>
</dbReference>
<reference evidence="3 4" key="1">
    <citation type="journal article" date="2016" name="J. Microbiol.">
        <title>Dankookia rubra gen. nov., sp. nov., an alphaproteobacterium isolated from sediment of a shallow stream.</title>
        <authorList>
            <person name="Kim W.H."/>
            <person name="Kim D.H."/>
            <person name="Kang K."/>
            <person name="Ahn T.Y."/>
        </authorList>
    </citation>
    <scope>NUCLEOTIDE SEQUENCE [LARGE SCALE GENOMIC DNA]</scope>
    <source>
        <strain evidence="3 4">JCM30602</strain>
    </source>
</reference>
<evidence type="ECO:0000256" key="1">
    <source>
        <dbReference type="ARBA" id="ARBA00006987"/>
    </source>
</evidence>
<dbReference type="InterPro" id="IPR006311">
    <property type="entry name" value="TAT_signal"/>
</dbReference>
<keyword evidence="4" id="KW-1185">Reference proteome</keyword>
<dbReference type="PROSITE" id="PS51318">
    <property type="entry name" value="TAT"/>
    <property type="match status" value="1"/>
</dbReference>
<accession>A0A4V3A9Z5</accession>
<dbReference type="SUPFAM" id="SSF53850">
    <property type="entry name" value="Periplasmic binding protein-like II"/>
    <property type="match status" value="1"/>
</dbReference>
<dbReference type="PANTHER" id="PTHR42928">
    <property type="entry name" value="TRICARBOXYLATE-BINDING PROTEIN"/>
    <property type="match status" value="1"/>
</dbReference>
<dbReference type="Pfam" id="PF03401">
    <property type="entry name" value="TctC"/>
    <property type="match status" value="1"/>
</dbReference>
<sequence>MTDRAGPGTAGSLPRRGLLAAALAAPLASPGLARAQAGPGAATGTAAGAAQGADWPNQAIRYINPYPPGGSTDTLSRLWCQKMTEVTGQQFVVENRGGSGGDIGVEAVARSRPDGLTVGLGGIASHAISPTLKASLPFDPAKDFTFATGLWKLPNLLVVNNDLPVRTVPELIALLKANPGKYSYGSAGPGTTLHLSGAMLGQLAGLDIQHVPYRGAAPAMIDLIAGRVQFMLDNIPGAIAQARQGKVRALAVTSAKRSPVAPELPSLAEFLPGFDIVSWTCLIAPAGLPPAMVARMNALSKRALESEDLKRSYFEQGAETWWATPEEVAAYRVQQYERLRPLIIASGAQQG</sequence>
<dbReference type="RefSeq" id="WP_133290111.1">
    <property type="nucleotide sequence ID" value="NZ_SMSJ01000026.1"/>
</dbReference>
<keyword evidence="2" id="KW-0732">Signal</keyword>
<dbReference type="PANTHER" id="PTHR42928:SF5">
    <property type="entry name" value="BLR1237 PROTEIN"/>
    <property type="match status" value="1"/>
</dbReference>
<dbReference type="OrthoDB" id="9780943at2"/>
<evidence type="ECO:0000256" key="2">
    <source>
        <dbReference type="SAM" id="SignalP"/>
    </source>
</evidence>
<feature type="signal peptide" evidence="2">
    <location>
        <begin position="1"/>
        <end position="35"/>
    </location>
</feature>
<dbReference type="PIRSF" id="PIRSF017082">
    <property type="entry name" value="YflP"/>
    <property type="match status" value="1"/>
</dbReference>
<dbReference type="CDD" id="cd13578">
    <property type="entry name" value="PBP2_Bug27"/>
    <property type="match status" value="1"/>
</dbReference>
<comment type="similarity">
    <text evidence="1">Belongs to the UPF0065 (bug) family.</text>
</comment>
<comment type="caution">
    <text evidence="3">The sequence shown here is derived from an EMBL/GenBank/DDBJ whole genome shotgun (WGS) entry which is preliminary data.</text>
</comment>
<dbReference type="EMBL" id="SMSJ01000026">
    <property type="protein sequence ID" value="TDH61115.1"/>
    <property type="molecule type" value="Genomic_DNA"/>
</dbReference>
<feature type="chain" id="PRO_5020526487" evidence="2">
    <location>
        <begin position="36"/>
        <end position="351"/>
    </location>
</feature>
<organism evidence="3 4">
    <name type="scientific">Dankookia rubra</name>
    <dbReference type="NCBI Taxonomy" id="1442381"/>
    <lineage>
        <taxon>Bacteria</taxon>
        <taxon>Pseudomonadati</taxon>
        <taxon>Pseudomonadota</taxon>
        <taxon>Alphaproteobacteria</taxon>
        <taxon>Acetobacterales</taxon>
        <taxon>Roseomonadaceae</taxon>
        <taxon>Dankookia</taxon>
    </lineage>
</organism>
<dbReference type="InterPro" id="IPR042100">
    <property type="entry name" value="Bug_dom1"/>
</dbReference>
<evidence type="ECO:0000313" key="4">
    <source>
        <dbReference type="Proteomes" id="UP000295096"/>
    </source>
</evidence>
<dbReference type="Gene3D" id="3.40.190.150">
    <property type="entry name" value="Bordetella uptake gene, domain 1"/>
    <property type="match status" value="1"/>
</dbReference>
<protein>
    <submittedName>
        <fullName evidence="3">Tripartite tricarboxylate transporter substrate binding protein</fullName>
    </submittedName>
</protein>
<dbReference type="Proteomes" id="UP000295096">
    <property type="component" value="Unassembled WGS sequence"/>
</dbReference>
<evidence type="ECO:0000313" key="3">
    <source>
        <dbReference type="EMBL" id="TDH61115.1"/>
    </source>
</evidence>